<name>A0A381CA60_9ENTR</name>
<evidence type="ECO:0000256" key="7">
    <source>
        <dbReference type="SAM" id="Phobius"/>
    </source>
</evidence>
<evidence type="ECO:0000256" key="5">
    <source>
        <dbReference type="ARBA" id="ARBA00023098"/>
    </source>
</evidence>
<feature type="transmembrane region" description="Helical" evidence="7">
    <location>
        <begin position="73"/>
        <end position="92"/>
    </location>
</feature>
<accession>A0A381CA60</accession>
<dbReference type="GO" id="GO:0050479">
    <property type="term" value="F:glyceryl-ether monooxygenase activity"/>
    <property type="evidence" value="ECO:0007669"/>
    <property type="project" value="TreeGrafter"/>
</dbReference>
<dbReference type="RefSeq" id="WP_115630061.1">
    <property type="nucleotide sequence ID" value="NZ_UIGI01000001.1"/>
</dbReference>
<gene>
    <name evidence="9" type="ORF">NCTC12119_03302</name>
</gene>
<dbReference type="InterPro" id="IPR006694">
    <property type="entry name" value="Fatty_acid_hydroxylase"/>
</dbReference>
<dbReference type="AlphaFoldDB" id="A0A381CA60"/>
<evidence type="ECO:0000256" key="2">
    <source>
        <dbReference type="ARBA" id="ARBA00022692"/>
    </source>
</evidence>
<dbReference type="GO" id="GO:0016020">
    <property type="term" value="C:membrane"/>
    <property type="evidence" value="ECO:0007669"/>
    <property type="project" value="GOC"/>
</dbReference>
<keyword evidence="5" id="KW-0443">Lipid metabolism</keyword>
<proteinExistence type="predicted"/>
<keyword evidence="6 7" id="KW-0472">Membrane</keyword>
<feature type="transmembrane region" description="Helical" evidence="7">
    <location>
        <begin position="125"/>
        <end position="149"/>
    </location>
</feature>
<protein>
    <submittedName>
        <fullName evidence="9">Fatty acid hydroxylase superfamily</fullName>
    </submittedName>
</protein>
<dbReference type="GO" id="GO:0012505">
    <property type="term" value="C:endomembrane system"/>
    <property type="evidence" value="ECO:0007669"/>
    <property type="project" value="UniProtKB-SubCell"/>
</dbReference>
<dbReference type="GO" id="GO:0006643">
    <property type="term" value="P:membrane lipid metabolic process"/>
    <property type="evidence" value="ECO:0007669"/>
    <property type="project" value="TreeGrafter"/>
</dbReference>
<dbReference type="PANTHER" id="PTHR21624:SF1">
    <property type="entry name" value="ALKYLGLYCEROL MONOOXYGENASE"/>
    <property type="match status" value="1"/>
</dbReference>
<evidence type="ECO:0000256" key="3">
    <source>
        <dbReference type="ARBA" id="ARBA00022989"/>
    </source>
</evidence>
<feature type="transmembrane region" description="Helical" evidence="7">
    <location>
        <begin position="288"/>
        <end position="307"/>
    </location>
</feature>
<evidence type="ECO:0000256" key="1">
    <source>
        <dbReference type="ARBA" id="ARBA00004127"/>
    </source>
</evidence>
<feature type="domain" description="Fatty acid hydroxylase" evidence="8">
    <location>
        <begin position="79"/>
        <end position="211"/>
    </location>
</feature>
<feature type="transmembrane region" description="Helical" evidence="7">
    <location>
        <begin position="256"/>
        <end position="276"/>
    </location>
</feature>
<evidence type="ECO:0000259" key="8">
    <source>
        <dbReference type="Pfam" id="PF04116"/>
    </source>
</evidence>
<dbReference type="InterPro" id="IPR051689">
    <property type="entry name" value="Sterol_desaturase/TMEM195"/>
</dbReference>
<organism evidence="9 10">
    <name type="scientific">Buttiauxella agrestis</name>
    <dbReference type="NCBI Taxonomy" id="82977"/>
    <lineage>
        <taxon>Bacteria</taxon>
        <taxon>Pseudomonadati</taxon>
        <taxon>Pseudomonadota</taxon>
        <taxon>Gammaproteobacteria</taxon>
        <taxon>Enterobacterales</taxon>
        <taxon>Enterobacteriaceae</taxon>
        <taxon>Buttiauxella</taxon>
    </lineage>
</organism>
<feature type="transmembrane region" description="Helical" evidence="7">
    <location>
        <begin position="312"/>
        <end position="332"/>
    </location>
</feature>
<dbReference type="GO" id="GO:0005506">
    <property type="term" value="F:iron ion binding"/>
    <property type="evidence" value="ECO:0007669"/>
    <property type="project" value="InterPro"/>
</dbReference>
<dbReference type="Pfam" id="PF04116">
    <property type="entry name" value="FA_hydroxylase"/>
    <property type="match status" value="1"/>
</dbReference>
<keyword evidence="2 7" id="KW-0812">Transmembrane</keyword>
<keyword evidence="4" id="KW-0560">Oxidoreductase</keyword>
<dbReference type="GO" id="GO:0008610">
    <property type="term" value="P:lipid biosynthetic process"/>
    <property type="evidence" value="ECO:0007669"/>
    <property type="project" value="InterPro"/>
</dbReference>
<keyword evidence="3 7" id="KW-1133">Transmembrane helix</keyword>
<dbReference type="EMBL" id="UIGI01000001">
    <property type="protein sequence ID" value="SUW64788.1"/>
    <property type="molecule type" value="Genomic_DNA"/>
</dbReference>
<feature type="transmembrane region" description="Helical" evidence="7">
    <location>
        <begin position="43"/>
        <end position="61"/>
    </location>
</feature>
<dbReference type="Proteomes" id="UP000255528">
    <property type="component" value="Unassembled WGS sequence"/>
</dbReference>
<evidence type="ECO:0000256" key="6">
    <source>
        <dbReference type="ARBA" id="ARBA00023136"/>
    </source>
</evidence>
<reference evidence="9 10" key="1">
    <citation type="submission" date="2018-06" db="EMBL/GenBank/DDBJ databases">
        <authorList>
            <consortium name="Pathogen Informatics"/>
            <person name="Doyle S."/>
        </authorList>
    </citation>
    <scope>NUCLEOTIDE SEQUENCE [LARGE SCALE GENOMIC DNA]</scope>
    <source>
        <strain evidence="9 10">NCTC12119</strain>
    </source>
</reference>
<feature type="transmembrane region" description="Helical" evidence="7">
    <location>
        <begin position="338"/>
        <end position="358"/>
    </location>
</feature>
<dbReference type="PANTHER" id="PTHR21624">
    <property type="entry name" value="STEROL DESATURASE-RELATED PROTEIN"/>
    <property type="match status" value="1"/>
</dbReference>
<evidence type="ECO:0000256" key="4">
    <source>
        <dbReference type="ARBA" id="ARBA00023002"/>
    </source>
</evidence>
<evidence type="ECO:0000313" key="9">
    <source>
        <dbReference type="EMBL" id="SUW64788.1"/>
    </source>
</evidence>
<evidence type="ECO:0000313" key="10">
    <source>
        <dbReference type="Proteomes" id="UP000255528"/>
    </source>
</evidence>
<sequence length="368" mass="42323">MNELTLPFIFMLVFVVAEAVLLNLNGQHQIDWHDVIFNLNSGHIMLWLFRGLEVICFSAVLNSFSLGLFADTAPVWVWCFTLFAWDFAFYWLHRLHHQLRLLWAVHVVHHQGEHYNLSLGVRNSWYSSLTSIPFFITLAWLGVPLSVYLSMSIFHYTIQFFNHNALTPKLGFLEKIFVTPTHHRVHHINERTYADSNYGGTFIFWDKLFGTFKTLPQELHCYGVKGNPPTNNPFIESNRPFWRFLNRQSSPRQFKISSWMLFCGTIPLFALVLGYIHLYGYGYDNVSVPQIALFVLLAIGPVALGAISQGQYWGVVMWFALTLALLLLFVVALGWTQIFWVGTMSVLTLHGIGMLCGWGRQAVARSDI</sequence>
<comment type="subcellular location">
    <subcellularLocation>
        <location evidence="1">Endomembrane system</location>
        <topology evidence="1">Multi-pass membrane protein</topology>
    </subcellularLocation>
</comment>